<organism evidence="2 3">
    <name type="scientific">Nocardiopsis algeriensis</name>
    <dbReference type="NCBI Taxonomy" id="1478215"/>
    <lineage>
        <taxon>Bacteria</taxon>
        <taxon>Bacillati</taxon>
        <taxon>Actinomycetota</taxon>
        <taxon>Actinomycetes</taxon>
        <taxon>Streptosporangiales</taxon>
        <taxon>Nocardiopsidaceae</taxon>
        <taxon>Nocardiopsis</taxon>
    </lineage>
</organism>
<sequence>MLNERPVDREAVNAHKRRILEDVIVHRLRELREEAALTQVELAERLNVSQNRVSSIERGGIERTQIDTLRRYVEALGGSLHVEVELGDQRFQIA</sequence>
<accession>A0A841ITY0</accession>
<proteinExistence type="predicted"/>
<gene>
    <name evidence="2" type="ORF">FHS13_004112</name>
</gene>
<dbReference type="PROSITE" id="PS50943">
    <property type="entry name" value="HTH_CROC1"/>
    <property type="match status" value="1"/>
</dbReference>
<dbReference type="GO" id="GO:0003677">
    <property type="term" value="F:DNA binding"/>
    <property type="evidence" value="ECO:0007669"/>
    <property type="project" value="InterPro"/>
</dbReference>
<evidence type="ECO:0000259" key="1">
    <source>
        <dbReference type="PROSITE" id="PS50943"/>
    </source>
</evidence>
<dbReference type="Gene3D" id="1.10.260.40">
    <property type="entry name" value="lambda repressor-like DNA-binding domains"/>
    <property type="match status" value="1"/>
</dbReference>
<evidence type="ECO:0000313" key="3">
    <source>
        <dbReference type="Proteomes" id="UP000536604"/>
    </source>
</evidence>
<dbReference type="SUPFAM" id="SSF47413">
    <property type="entry name" value="lambda repressor-like DNA-binding domains"/>
    <property type="match status" value="1"/>
</dbReference>
<reference evidence="2 3" key="1">
    <citation type="submission" date="2020-08" db="EMBL/GenBank/DDBJ databases">
        <title>Genomic Encyclopedia of Type Strains, Phase III (KMG-III): the genomes of soil and plant-associated and newly described type strains.</title>
        <authorList>
            <person name="Whitman W."/>
        </authorList>
    </citation>
    <scope>NUCLEOTIDE SEQUENCE [LARGE SCALE GENOMIC DNA]</scope>
    <source>
        <strain evidence="2 3">CECT 8712</strain>
    </source>
</reference>
<dbReference type="CDD" id="cd00093">
    <property type="entry name" value="HTH_XRE"/>
    <property type="match status" value="1"/>
</dbReference>
<dbReference type="AlphaFoldDB" id="A0A841ITY0"/>
<dbReference type="Proteomes" id="UP000536604">
    <property type="component" value="Unassembled WGS sequence"/>
</dbReference>
<dbReference type="SMART" id="SM00530">
    <property type="entry name" value="HTH_XRE"/>
    <property type="match status" value="1"/>
</dbReference>
<protein>
    <submittedName>
        <fullName evidence="2">Transcriptional regulator with XRE-family HTH domain</fullName>
    </submittedName>
</protein>
<dbReference type="EMBL" id="JACHJO010000015">
    <property type="protein sequence ID" value="MBB6122123.1"/>
    <property type="molecule type" value="Genomic_DNA"/>
</dbReference>
<evidence type="ECO:0000313" key="2">
    <source>
        <dbReference type="EMBL" id="MBB6122123.1"/>
    </source>
</evidence>
<name>A0A841ITY0_9ACTN</name>
<dbReference type="InterPro" id="IPR001387">
    <property type="entry name" value="Cro/C1-type_HTH"/>
</dbReference>
<dbReference type="Pfam" id="PF01381">
    <property type="entry name" value="HTH_3"/>
    <property type="match status" value="1"/>
</dbReference>
<comment type="caution">
    <text evidence="2">The sequence shown here is derived from an EMBL/GenBank/DDBJ whole genome shotgun (WGS) entry which is preliminary data.</text>
</comment>
<dbReference type="RefSeq" id="WP_221443264.1">
    <property type="nucleotide sequence ID" value="NZ_JACHJO010000015.1"/>
</dbReference>
<dbReference type="InterPro" id="IPR010982">
    <property type="entry name" value="Lambda_DNA-bd_dom_sf"/>
</dbReference>
<keyword evidence="3" id="KW-1185">Reference proteome</keyword>
<feature type="domain" description="HTH cro/C1-type" evidence="1">
    <location>
        <begin position="28"/>
        <end position="84"/>
    </location>
</feature>